<evidence type="ECO:0000313" key="3">
    <source>
        <dbReference type="Proteomes" id="UP000051574"/>
    </source>
</evidence>
<dbReference type="OrthoDB" id="10262032at2759"/>
<dbReference type="AlphaFoldDB" id="A0A0T6ATX9"/>
<accession>A0A0T6ATX9</accession>
<comment type="caution">
    <text evidence="2">The sequence shown here is derived from an EMBL/GenBank/DDBJ whole genome shotgun (WGS) entry which is preliminary data.</text>
</comment>
<dbReference type="InterPro" id="IPR007914">
    <property type="entry name" value="UPF0193"/>
</dbReference>
<protein>
    <submittedName>
        <fullName evidence="2">Uncharacterized protein</fullName>
    </submittedName>
</protein>
<proteinExistence type="predicted"/>
<feature type="non-terminal residue" evidence="2">
    <location>
        <position position="170"/>
    </location>
</feature>
<dbReference type="EMBL" id="LJIG01022891">
    <property type="protein sequence ID" value="KRT78199.1"/>
    <property type="molecule type" value="Genomic_DNA"/>
</dbReference>
<feature type="region of interest" description="Disordered" evidence="1">
    <location>
        <begin position="89"/>
        <end position="110"/>
    </location>
</feature>
<dbReference type="Proteomes" id="UP000051574">
    <property type="component" value="Unassembled WGS sequence"/>
</dbReference>
<keyword evidence="3" id="KW-1185">Reference proteome</keyword>
<sequence length="170" mass="20010">MDESVLNNTLRKKINYALRTGDPLPSIHSDRGDYRQRVQQPPLIIRPGSSKRRTRTDIVNSGAYEREKFVPDHSKEDREVLKARLQNIMADGREPLRKPVKKQLPKSHEKPQMNKFDEIIQEIKDRQEWLEEMESLGEGHKHREVINLQIQAKLRELEKLKPSNQDFKLA</sequence>
<evidence type="ECO:0000313" key="2">
    <source>
        <dbReference type="EMBL" id="KRT78199.1"/>
    </source>
</evidence>
<dbReference type="PANTHER" id="PTHR28348:SF1">
    <property type="entry name" value="UPF0193 PROTEIN EVG1"/>
    <property type="match status" value="1"/>
</dbReference>
<reference evidence="2 3" key="1">
    <citation type="submission" date="2015-09" db="EMBL/GenBank/DDBJ databases">
        <title>Draft genome of the scarab beetle Oryctes borbonicus.</title>
        <authorList>
            <person name="Meyer J.M."/>
            <person name="Markov G.V."/>
            <person name="Baskaran P."/>
            <person name="Herrmann M."/>
            <person name="Sommer R.J."/>
            <person name="Roedelsperger C."/>
        </authorList>
    </citation>
    <scope>NUCLEOTIDE SEQUENCE [LARGE SCALE GENOMIC DNA]</scope>
    <source>
        <strain evidence="2">OB123</strain>
        <tissue evidence="2">Whole animal</tissue>
    </source>
</reference>
<dbReference type="Pfam" id="PF05250">
    <property type="entry name" value="UPF0193"/>
    <property type="match status" value="1"/>
</dbReference>
<name>A0A0T6ATX9_9SCAR</name>
<dbReference type="PANTHER" id="PTHR28348">
    <property type="entry name" value="UPF0193 PROTEIN EVG1"/>
    <property type="match status" value="1"/>
</dbReference>
<evidence type="ECO:0000256" key="1">
    <source>
        <dbReference type="SAM" id="MobiDB-lite"/>
    </source>
</evidence>
<organism evidence="2 3">
    <name type="scientific">Oryctes borbonicus</name>
    <dbReference type="NCBI Taxonomy" id="1629725"/>
    <lineage>
        <taxon>Eukaryota</taxon>
        <taxon>Metazoa</taxon>
        <taxon>Ecdysozoa</taxon>
        <taxon>Arthropoda</taxon>
        <taxon>Hexapoda</taxon>
        <taxon>Insecta</taxon>
        <taxon>Pterygota</taxon>
        <taxon>Neoptera</taxon>
        <taxon>Endopterygota</taxon>
        <taxon>Coleoptera</taxon>
        <taxon>Polyphaga</taxon>
        <taxon>Scarabaeiformia</taxon>
        <taxon>Scarabaeidae</taxon>
        <taxon>Dynastinae</taxon>
        <taxon>Oryctes</taxon>
    </lineage>
</organism>
<gene>
    <name evidence="2" type="ORF">AMK59_6937</name>
</gene>